<keyword evidence="3" id="KW-1185">Reference proteome</keyword>
<dbReference type="PANTHER" id="PTHR30041">
    <property type="entry name" value="ARSENATE REDUCTASE"/>
    <property type="match status" value="1"/>
</dbReference>
<dbReference type="SUPFAM" id="SSF52833">
    <property type="entry name" value="Thioredoxin-like"/>
    <property type="match status" value="1"/>
</dbReference>
<dbReference type="InterPro" id="IPR006660">
    <property type="entry name" value="Arsenate_reductase-like"/>
</dbReference>
<evidence type="ECO:0000313" key="3">
    <source>
        <dbReference type="Proteomes" id="UP000095255"/>
    </source>
</evidence>
<dbReference type="InterPro" id="IPR006504">
    <property type="entry name" value="Tscrpt_reg_Spx/MgsR"/>
</dbReference>
<dbReference type="NCBIfam" id="TIGR01617">
    <property type="entry name" value="arsC_related"/>
    <property type="match status" value="1"/>
</dbReference>
<dbReference type="RefSeq" id="WP_069700994.1">
    <property type="nucleotide sequence ID" value="NZ_MJAT01000002.1"/>
</dbReference>
<dbReference type="Pfam" id="PF03960">
    <property type="entry name" value="ArsC"/>
    <property type="match status" value="1"/>
</dbReference>
<organism evidence="2 3">
    <name type="scientific">Desulfuribacillus stibiiarsenatis</name>
    <dbReference type="NCBI Taxonomy" id="1390249"/>
    <lineage>
        <taxon>Bacteria</taxon>
        <taxon>Bacillati</taxon>
        <taxon>Bacillota</taxon>
        <taxon>Desulfuribacillia</taxon>
        <taxon>Desulfuribacillales</taxon>
        <taxon>Desulfuribacillaceae</taxon>
        <taxon>Desulfuribacillus</taxon>
    </lineage>
</organism>
<dbReference type="PROSITE" id="PS51353">
    <property type="entry name" value="ARSC"/>
    <property type="match status" value="1"/>
</dbReference>
<comment type="similarity">
    <text evidence="1">Belongs to the ArsC family.</text>
</comment>
<dbReference type="PROSITE" id="PS51354">
    <property type="entry name" value="GLUTAREDOXIN_2"/>
    <property type="match status" value="1"/>
</dbReference>
<evidence type="ECO:0000313" key="2">
    <source>
        <dbReference type="EMBL" id="OEH86627.1"/>
    </source>
</evidence>
<protein>
    <recommendedName>
        <fullName evidence="4">Transcriptional regulator</fullName>
    </recommendedName>
</protein>
<reference evidence="2 3" key="1">
    <citation type="submission" date="2016-09" db="EMBL/GenBank/DDBJ databases">
        <title>Desulfuribacillus arsenicus sp. nov., an obligately anaerobic, dissimilatory arsenic- and antimonate-reducing bacterium isolated from anoxic sediments.</title>
        <authorList>
            <person name="Abin C.A."/>
            <person name="Hollibaugh J.T."/>
        </authorList>
    </citation>
    <scope>NUCLEOTIDE SEQUENCE [LARGE SCALE GENOMIC DNA]</scope>
    <source>
        <strain evidence="2 3">MLFW-2</strain>
    </source>
</reference>
<dbReference type="Gene3D" id="3.40.30.10">
    <property type="entry name" value="Glutaredoxin"/>
    <property type="match status" value="1"/>
</dbReference>
<dbReference type="OrthoDB" id="9794155at2"/>
<dbReference type="EMBL" id="MJAT01000002">
    <property type="protein sequence ID" value="OEH86627.1"/>
    <property type="molecule type" value="Genomic_DNA"/>
</dbReference>
<accession>A0A1E5L8Y9</accession>
<dbReference type="PANTHER" id="PTHR30041:SF7">
    <property type="entry name" value="GLOBAL TRANSCRIPTIONAL REGULATOR SPX"/>
    <property type="match status" value="1"/>
</dbReference>
<dbReference type="CDD" id="cd03032">
    <property type="entry name" value="ArsC_Spx"/>
    <property type="match status" value="1"/>
</dbReference>
<dbReference type="InterPro" id="IPR036249">
    <property type="entry name" value="Thioredoxin-like_sf"/>
</dbReference>
<evidence type="ECO:0000256" key="1">
    <source>
        <dbReference type="PROSITE-ProRule" id="PRU01282"/>
    </source>
</evidence>
<dbReference type="Proteomes" id="UP000095255">
    <property type="component" value="Unassembled WGS sequence"/>
</dbReference>
<comment type="caution">
    <text evidence="2">The sequence shown here is derived from an EMBL/GenBank/DDBJ whole genome shotgun (WGS) entry which is preliminary data.</text>
</comment>
<gene>
    <name evidence="2" type="ORF">BHU72_10250</name>
</gene>
<proteinExistence type="inferred from homology"/>
<name>A0A1E5L8Y9_9FIRM</name>
<evidence type="ECO:0008006" key="4">
    <source>
        <dbReference type="Google" id="ProtNLM"/>
    </source>
</evidence>
<dbReference type="STRING" id="1390249.BHU72_10250"/>
<dbReference type="AlphaFoldDB" id="A0A1E5L8Y9"/>
<sequence>MKNKVIFYTYPSCTSCRRVKSWFLENGIPFEERHIFKKPPTPEELKHMSIISEEGIDSLVSVRSNRYRQLGINHLDMKFSELLKLLSEEPKLLRRPIVTDGQQVAVGFNLDMLSLIAKRFKSKKIV</sequence>